<gene>
    <name evidence="13" type="ORF">LR394_05535</name>
</gene>
<dbReference type="GO" id="GO:0006508">
    <property type="term" value="P:proteolysis"/>
    <property type="evidence" value="ECO:0007669"/>
    <property type="project" value="UniProtKB-KW"/>
</dbReference>
<evidence type="ECO:0000256" key="4">
    <source>
        <dbReference type="ARBA" id="ARBA00022670"/>
    </source>
</evidence>
<dbReference type="GO" id="GO:0008237">
    <property type="term" value="F:metallopeptidase activity"/>
    <property type="evidence" value="ECO:0007669"/>
    <property type="project" value="UniProtKB-KW"/>
</dbReference>
<dbReference type="InterPro" id="IPR008757">
    <property type="entry name" value="Peptidase_M6-like_domain"/>
</dbReference>
<dbReference type="PIRSF" id="PIRSF007519">
    <property type="entry name" value="Protease_InhA"/>
    <property type="match status" value="1"/>
</dbReference>
<name>A0A9X1SXN6_9ACTN</name>
<dbReference type="Pfam" id="PF20773">
    <property type="entry name" value="InhA-like_MAM"/>
    <property type="match status" value="1"/>
</dbReference>
<dbReference type="Proteomes" id="UP001138997">
    <property type="component" value="Unassembled WGS sequence"/>
</dbReference>
<feature type="signal peptide" evidence="10">
    <location>
        <begin position="1"/>
        <end position="20"/>
    </location>
</feature>
<keyword evidence="8" id="KW-0862">Zinc</keyword>
<evidence type="ECO:0000259" key="12">
    <source>
        <dbReference type="Pfam" id="PF20774"/>
    </source>
</evidence>
<evidence type="ECO:0000256" key="10">
    <source>
        <dbReference type="SAM" id="SignalP"/>
    </source>
</evidence>
<dbReference type="AlphaFoldDB" id="A0A9X1SXN6"/>
<organism evidence="13 14">
    <name type="scientific">Kineosporia babensis</name>
    <dbReference type="NCBI Taxonomy" id="499548"/>
    <lineage>
        <taxon>Bacteria</taxon>
        <taxon>Bacillati</taxon>
        <taxon>Actinomycetota</taxon>
        <taxon>Actinomycetes</taxon>
        <taxon>Kineosporiales</taxon>
        <taxon>Kineosporiaceae</taxon>
        <taxon>Kineosporia</taxon>
    </lineage>
</organism>
<sequence length="786" mass="85614">MRKVLVGLATLSLAAGAAIALPGSAAASAPLAQPAVGTPDQAVQGTDDLSSPLQDKARALKQEALTQVLNGEATVQRKNGSQVVKLAGSKGKGDDKYVELAREQTDKVFVVLAEFGDERHPDYPDQDTDPDFVGPTVFDGPLHNQIPKPGKDDNTTVWQKDYSKEHFEDLYFGEGKNAESLKTYYETQSSGRYSVEGTVSDWVKLPYNEARYGRSNGYPCADVICDNTWEMLADAMNVWVADQKAAGKSDAEIKAAVAEYDQWDRYDHDGDGDFNEPDGYIDHFQIVHAGGDQADQDPQQGEDAIWSHRWYAFFDQAGSAGPADNPLGGTQIGDTGIWVGDYTTQPENGGLSVFAHEYGHDLGLPDNYDTAGGEGSPVEWWSLMAQSRLGAKGEALGERAGDLGAWEKLQLGWLDYEVVQAGKDKSRTIDLGPSEYNTSKPQAAVVVLPKKQVTEQLVEPAAGEYEWYSGSGNELSNTLSRSVAVPAGSPALTFQANWNIEDCGETACDYAYVEVDDGSGWKAIPGSIANPAEGNGIDGLSEGWQPATFDLSAFAGQTVGLRFRYATDPAAVGNDPTKPAGIFLDEIAVEGVFEDGAETDDNGWDADGFRRTTGTEQVEYDHYYIAANRTHVSYDKYLKTGPYNFGWASTRPDYVEHFPYQEGLLITYWDTSFADNDVSVHPGQGRNLNVDAHPKALIRPDGKPWRTRVQLYDAPFSKKKADSITLHLEGKKQKIKGLKGNPTFDDTKDYFDPKQLDHGVKVADAGVRIQVTKQKGASATVRITTK</sequence>
<evidence type="ECO:0000313" key="13">
    <source>
        <dbReference type="EMBL" id="MCD5310348.1"/>
    </source>
</evidence>
<dbReference type="Pfam" id="PF05547">
    <property type="entry name" value="Peptidase_M6"/>
    <property type="match status" value="1"/>
</dbReference>
<dbReference type="PANTHER" id="PTHR13062:SF12">
    <property type="entry name" value="ALPHA-2-MACROGLOBULIN DOMAIN-CONTAINING PROTEIN"/>
    <property type="match status" value="1"/>
</dbReference>
<comment type="subcellular location">
    <subcellularLocation>
        <location evidence="2">Secreted</location>
    </subcellularLocation>
</comment>
<evidence type="ECO:0000256" key="7">
    <source>
        <dbReference type="ARBA" id="ARBA00022801"/>
    </source>
</evidence>
<dbReference type="GO" id="GO:0005576">
    <property type="term" value="C:extracellular region"/>
    <property type="evidence" value="ECO:0007669"/>
    <property type="project" value="UniProtKB-SubCell"/>
</dbReference>
<dbReference type="Pfam" id="PF20774">
    <property type="entry name" value="InhA-like_VEG"/>
    <property type="match status" value="1"/>
</dbReference>
<keyword evidence="3" id="KW-0964">Secreted</keyword>
<accession>A0A9X1SXN6</accession>
<keyword evidence="9" id="KW-0482">Metalloprotease</keyword>
<dbReference type="PANTHER" id="PTHR13062">
    <property type="entry name" value="COLLAGENASE"/>
    <property type="match status" value="1"/>
</dbReference>
<dbReference type="EMBL" id="JAJOMB010000002">
    <property type="protein sequence ID" value="MCD5310348.1"/>
    <property type="molecule type" value="Genomic_DNA"/>
</dbReference>
<comment type="caution">
    <text evidence="13">The sequence shown here is derived from an EMBL/GenBank/DDBJ whole genome shotgun (WGS) entry which is preliminary data.</text>
</comment>
<keyword evidence="7" id="KW-0378">Hydrolase</keyword>
<evidence type="ECO:0000256" key="3">
    <source>
        <dbReference type="ARBA" id="ARBA00022525"/>
    </source>
</evidence>
<evidence type="ECO:0000256" key="9">
    <source>
        <dbReference type="ARBA" id="ARBA00023049"/>
    </source>
</evidence>
<evidence type="ECO:0000256" key="8">
    <source>
        <dbReference type="ARBA" id="ARBA00022833"/>
    </source>
</evidence>
<feature type="domain" description="Immune inhibitor A-like metallopeptidase VEG" evidence="12">
    <location>
        <begin position="619"/>
        <end position="776"/>
    </location>
</feature>
<evidence type="ECO:0000313" key="14">
    <source>
        <dbReference type="Proteomes" id="UP001138997"/>
    </source>
</evidence>
<dbReference type="NCBIfam" id="TIGR03296">
    <property type="entry name" value="M6dom_TIGR03296"/>
    <property type="match status" value="1"/>
</dbReference>
<dbReference type="GO" id="GO:0046872">
    <property type="term" value="F:metal ion binding"/>
    <property type="evidence" value="ECO:0007669"/>
    <property type="project" value="UniProtKB-KW"/>
</dbReference>
<protein>
    <submittedName>
        <fullName evidence="13">Immune inhibitor A</fullName>
    </submittedName>
</protein>
<evidence type="ECO:0000256" key="1">
    <source>
        <dbReference type="ARBA" id="ARBA00001947"/>
    </source>
</evidence>
<feature type="domain" description="Peptidase M6-like" evidence="11">
    <location>
        <begin position="95"/>
        <end position="413"/>
    </location>
</feature>
<keyword evidence="6 10" id="KW-0732">Signal</keyword>
<proteinExistence type="predicted"/>
<dbReference type="InterPro" id="IPR048665">
    <property type="entry name" value="InhA-like_VEG"/>
</dbReference>
<dbReference type="SUPFAM" id="SSF55486">
    <property type="entry name" value="Metalloproteases ('zincins'), catalytic domain"/>
    <property type="match status" value="1"/>
</dbReference>
<evidence type="ECO:0000259" key="11">
    <source>
        <dbReference type="Pfam" id="PF05547"/>
    </source>
</evidence>
<evidence type="ECO:0000256" key="6">
    <source>
        <dbReference type="ARBA" id="ARBA00022729"/>
    </source>
</evidence>
<evidence type="ECO:0000256" key="5">
    <source>
        <dbReference type="ARBA" id="ARBA00022723"/>
    </source>
</evidence>
<evidence type="ECO:0000256" key="2">
    <source>
        <dbReference type="ARBA" id="ARBA00004613"/>
    </source>
</evidence>
<comment type="cofactor">
    <cofactor evidence="1">
        <name>Zn(2+)</name>
        <dbReference type="ChEBI" id="CHEBI:29105"/>
    </cofactor>
</comment>
<keyword evidence="4" id="KW-0645">Protease</keyword>
<dbReference type="InterPro" id="IPR012300">
    <property type="entry name" value="Pept_M6_InhA"/>
</dbReference>
<dbReference type="RefSeq" id="WP_231439272.1">
    <property type="nucleotide sequence ID" value="NZ_JAJOMB010000002.1"/>
</dbReference>
<feature type="chain" id="PRO_5040840709" evidence="10">
    <location>
        <begin position="21"/>
        <end position="786"/>
    </location>
</feature>
<keyword evidence="5" id="KW-0479">Metal-binding</keyword>
<reference evidence="13" key="1">
    <citation type="submission" date="2021-11" db="EMBL/GenBank/DDBJ databases">
        <title>Streptomyces corallinus and Kineosporia corallina sp. nov., two new coral-derived marine actinobacteria.</title>
        <authorList>
            <person name="Buangrab K."/>
            <person name="Sutthacheep M."/>
            <person name="Yeemin T."/>
            <person name="Harunari E."/>
            <person name="Igarashi Y."/>
            <person name="Sripreechasak P."/>
            <person name="Kanchanasin P."/>
            <person name="Tanasupawat S."/>
            <person name="Phongsopitanun W."/>
        </authorList>
    </citation>
    <scope>NUCLEOTIDE SEQUENCE</scope>
    <source>
        <strain evidence="13">JCM 31032</strain>
    </source>
</reference>
<keyword evidence="14" id="KW-1185">Reference proteome</keyword>